<comment type="caution">
    <text evidence="8">The sequence shown here is derived from an EMBL/GenBank/DDBJ whole genome shotgun (WGS) entry which is preliminary data.</text>
</comment>
<feature type="transmembrane region" description="Helical" evidence="6">
    <location>
        <begin position="697"/>
        <end position="718"/>
    </location>
</feature>
<dbReference type="RefSeq" id="WP_120007698.1">
    <property type="nucleotide sequence ID" value="NZ_JALBUU010000004.1"/>
</dbReference>
<proteinExistence type="predicted"/>
<dbReference type="InterPro" id="IPR004869">
    <property type="entry name" value="MMPL_dom"/>
</dbReference>
<reference evidence="8 9" key="1">
    <citation type="submission" date="2022-03" db="EMBL/GenBank/DDBJ databases">
        <title>Complete genome analysis of Roseomonas KG 17.1 : a prolific producer of plant growth promoters.</title>
        <authorList>
            <person name="Saadouli I."/>
            <person name="Najjari A."/>
            <person name="Mosbah A."/>
            <person name="Ouzari H.I."/>
        </authorList>
    </citation>
    <scope>NUCLEOTIDE SEQUENCE [LARGE SCALE GENOMIC DNA]</scope>
    <source>
        <strain evidence="8 9">KG17-1</strain>
    </source>
</reference>
<evidence type="ECO:0000259" key="7">
    <source>
        <dbReference type="Pfam" id="PF03176"/>
    </source>
</evidence>
<evidence type="ECO:0000256" key="4">
    <source>
        <dbReference type="ARBA" id="ARBA00022989"/>
    </source>
</evidence>
<feature type="transmembrane region" description="Helical" evidence="6">
    <location>
        <begin position="368"/>
        <end position="387"/>
    </location>
</feature>
<feature type="transmembrane region" description="Helical" evidence="6">
    <location>
        <begin position="274"/>
        <end position="297"/>
    </location>
</feature>
<feature type="transmembrane region" description="Helical" evidence="6">
    <location>
        <begin position="417"/>
        <end position="437"/>
    </location>
</feature>
<name>A0ABS9W401_9PROT</name>
<keyword evidence="5 6" id="KW-0472">Membrane</keyword>
<comment type="subcellular location">
    <subcellularLocation>
        <location evidence="1">Cell membrane</location>
        <topology evidence="1">Multi-pass membrane protein</topology>
    </subcellularLocation>
</comment>
<feature type="transmembrane region" description="Helical" evidence="6">
    <location>
        <begin position="250"/>
        <end position="267"/>
    </location>
</feature>
<dbReference type="SUPFAM" id="SSF82866">
    <property type="entry name" value="Multidrug efflux transporter AcrB transmembrane domain"/>
    <property type="match status" value="2"/>
</dbReference>
<evidence type="ECO:0000313" key="8">
    <source>
        <dbReference type="EMBL" id="MCI0754004.1"/>
    </source>
</evidence>
<sequence length="795" mass="81731">MSAAASAWRRLGVALLLLGLLAAGLFRVVPFRAELSDLLPPAETPAARYLLQELRGGAATTLLLAGIEGAPEPELARISRAVGDALRASEQFAFVGNGTQDLPPKERDLLFRYRYLLSAAAEDPSRFTAPALRQRLESLIDGLRSAASPVLAQFGFADPAGAFLDLLRSWLGESRVALRDGVWFAADAVAPRALVVARGRAPGTDLEAQAAMVAAFETAFAAADPGPARLMLRGPGVFSAAAAAAVEADVRMISILSGVLIAAFLLWRTRSLLMLAAVAVPLLVGMLAGTALVFAAFGAVHGAAFGFGMTMLGVGADYPMLLVGQRRPGEALGATARRLGGTLGLSALAAALGLTAMLFSGFPLLAQLGLFGAAGLLAGAAATRWLLPCLLPGEAIRARPLPPPMIRALRRLRGHHGTVLLLPLAAAALLVLGGPRWNDDINRLSPVPERLRQEDAELRRQLGAPDVGTLIALRGADAEAVLRRAEAVQRALDPLVAAGALAGFDSPARYLPSAATQRARQAALPGEEALRAALAEAAAGLPFRATAFDRFLAGIADSRTLPPLTIADLAPAPTLSARLGLLLSDRDGAWQGLVIPNGLRDLPALSGAVAALNDPDILFVNIKGETEGLVAAATGRALRWVAAGGAAVLLLLWLALRRRLGWAAGLAATALTALPIGGALLVTLAGLTALGQALNPFHLAALLLAAGVGLDYALFLGVPVAEDAAEGDRNFGAVFNCTATTLLTFGLLSFCATPVLQGIGLCVSIGVAAAFLLALALAPRGVVTARPPCNGSTGA</sequence>
<evidence type="ECO:0000256" key="6">
    <source>
        <dbReference type="SAM" id="Phobius"/>
    </source>
</evidence>
<keyword evidence="9" id="KW-1185">Reference proteome</keyword>
<evidence type="ECO:0000256" key="5">
    <source>
        <dbReference type="ARBA" id="ARBA00023136"/>
    </source>
</evidence>
<organism evidence="8 9">
    <name type="scientific">Teichococcus vastitatis</name>
    <dbReference type="NCBI Taxonomy" id="2307076"/>
    <lineage>
        <taxon>Bacteria</taxon>
        <taxon>Pseudomonadati</taxon>
        <taxon>Pseudomonadota</taxon>
        <taxon>Alphaproteobacteria</taxon>
        <taxon>Acetobacterales</taxon>
        <taxon>Roseomonadaceae</taxon>
        <taxon>Roseomonas</taxon>
    </lineage>
</organism>
<dbReference type="Gene3D" id="1.20.1640.10">
    <property type="entry name" value="Multidrug efflux transporter AcrB transmembrane domain"/>
    <property type="match status" value="2"/>
</dbReference>
<keyword evidence="4 6" id="KW-1133">Transmembrane helix</keyword>
<dbReference type="PANTHER" id="PTHR33406">
    <property type="entry name" value="MEMBRANE PROTEIN MJ1562-RELATED"/>
    <property type="match status" value="1"/>
</dbReference>
<feature type="domain" description="Membrane transport protein MMPL" evidence="7">
    <location>
        <begin position="632"/>
        <end position="779"/>
    </location>
</feature>
<protein>
    <submittedName>
        <fullName evidence="8">MMPL family transporter</fullName>
    </submittedName>
</protein>
<feature type="domain" description="Membrane transport protein MMPL" evidence="7">
    <location>
        <begin position="183"/>
        <end position="391"/>
    </location>
</feature>
<keyword evidence="2" id="KW-1003">Cell membrane</keyword>
<dbReference type="PANTHER" id="PTHR33406:SF13">
    <property type="entry name" value="MEMBRANE PROTEIN YDFJ"/>
    <property type="match status" value="1"/>
</dbReference>
<feature type="transmembrane region" description="Helical" evidence="6">
    <location>
        <begin position="756"/>
        <end position="778"/>
    </location>
</feature>
<evidence type="ECO:0000256" key="1">
    <source>
        <dbReference type="ARBA" id="ARBA00004651"/>
    </source>
</evidence>
<accession>A0ABS9W401</accession>
<evidence type="ECO:0000313" key="9">
    <source>
        <dbReference type="Proteomes" id="UP001201985"/>
    </source>
</evidence>
<feature type="transmembrane region" description="Helical" evidence="6">
    <location>
        <begin position="303"/>
        <end position="323"/>
    </location>
</feature>
<evidence type="ECO:0000256" key="3">
    <source>
        <dbReference type="ARBA" id="ARBA00022692"/>
    </source>
</evidence>
<keyword evidence="3 6" id="KW-0812">Transmembrane</keyword>
<feature type="transmembrane region" description="Helical" evidence="6">
    <location>
        <begin position="343"/>
        <end position="362"/>
    </location>
</feature>
<dbReference type="EMBL" id="JALBUU010000004">
    <property type="protein sequence ID" value="MCI0754004.1"/>
    <property type="molecule type" value="Genomic_DNA"/>
</dbReference>
<dbReference type="Pfam" id="PF03176">
    <property type="entry name" value="MMPL"/>
    <property type="match status" value="2"/>
</dbReference>
<gene>
    <name evidence="8" type="ORF">MON41_09570</name>
</gene>
<dbReference type="Proteomes" id="UP001201985">
    <property type="component" value="Unassembled WGS sequence"/>
</dbReference>
<feature type="transmembrane region" description="Helical" evidence="6">
    <location>
        <begin position="637"/>
        <end position="656"/>
    </location>
</feature>
<feature type="transmembrane region" description="Helical" evidence="6">
    <location>
        <begin position="730"/>
        <end position="750"/>
    </location>
</feature>
<dbReference type="InterPro" id="IPR050545">
    <property type="entry name" value="Mycobact_MmpL"/>
</dbReference>
<feature type="transmembrane region" description="Helical" evidence="6">
    <location>
        <begin position="663"/>
        <end position="685"/>
    </location>
</feature>
<evidence type="ECO:0000256" key="2">
    <source>
        <dbReference type="ARBA" id="ARBA00022475"/>
    </source>
</evidence>